<dbReference type="InterPro" id="IPR012340">
    <property type="entry name" value="NA-bd_OB-fold"/>
</dbReference>
<feature type="active site" description="Nucleophile" evidence="4">
    <location>
        <position position="368"/>
    </location>
</feature>
<dbReference type="PATRIC" id="fig|907348.3.peg.2817"/>
<evidence type="ECO:0000256" key="3">
    <source>
        <dbReference type="ARBA" id="ARBA00022691"/>
    </source>
</evidence>
<dbReference type="Pfam" id="PF01938">
    <property type="entry name" value="TRAM"/>
    <property type="match status" value="1"/>
</dbReference>
<keyword evidence="7" id="KW-1185">Reference proteome</keyword>
<dbReference type="Gene3D" id="2.40.50.1070">
    <property type="match status" value="1"/>
</dbReference>
<keyword evidence="1 4" id="KW-0489">Methyltransferase</keyword>
<dbReference type="PROSITE" id="PS50926">
    <property type="entry name" value="TRAM"/>
    <property type="match status" value="1"/>
</dbReference>
<feature type="domain" description="TRAM" evidence="5">
    <location>
        <begin position="1"/>
        <end position="55"/>
    </location>
</feature>
<evidence type="ECO:0000256" key="2">
    <source>
        <dbReference type="ARBA" id="ARBA00022679"/>
    </source>
</evidence>
<dbReference type="Proteomes" id="UP000003571">
    <property type="component" value="Unassembled WGS sequence"/>
</dbReference>
<proteinExistence type="inferred from homology"/>
<dbReference type="OrthoDB" id="9804590at2"/>
<dbReference type="InterPro" id="IPR010280">
    <property type="entry name" value="U5_MeTrfase_fam"/>
</dbReference>
<dbReference type="CDD" id="cd02440">
    <property type="entry name" value="AdoMet_MTases"/>
    <property type="match status" value="1"/>
</dbReference>
<evidence type="ECO:0000256" key="4">
    <source>
        <dbReference type="PROSITE-ProRule" id="PRU01024"/>
    </source>
</evidence>
<dbReference type="InterPro" id="IPR002792">
    <property type="entry name" value="TRAM_dom"/>
</dbReference>
<dbReference type="InterPro" id="IPR029063">
    <property type="entry name" value="SAM-dependent_MTases_sf"/>
</dbReference>
<dbReference type="PANTHER" id="PTHR11061">
    <property type="entry name" value="RNA M5U METHYLTRANSFERASE"/>
    <property type="match status" value="1"/>
</dbReference>
<dbReference type="STRING" id="907348.TresaDRAFT_0228"/>
<evidence type="ECO:0000259" key="5">
    <source>
        <dbReference type="PROSITE" id="PS50926"/>
    </source>
</evidence>
<feature type="binding site" evidence="4">
    <location>
        <position position="245"/>
    </location>
    <ligand>
        <name>S-adenosyl-L-methionine</name>
        <dbReference type="ChEBI" id="CHEBI:59789"/>
    </ligand>
</feature>
<organism evidence="6 7">
    <name type="scientific">Treponema saccharophilum DSM 2985</name>
    <dbReference type="NCBI Taxonomy" id="907348"/>
    <lineage>
        <taxon>Bacteria</taxon>
        <taxon>Pseudomonadati</taxon>
        <taxon>Spirochaetota</taxon>
        <taxon>Spirochaetia</taxon>
        <taxon>Spirochaetales</taxon>
        <taxon>Treponemataceae</taxon>
        <taxon>Treponema</taxon>
    </lineage>
</organism>
<feature type="binding site" evidence="4">
    <location>
        <position position="292"/>
    </location>
    <ligand>
        <name>S-adenosyl-L-methionine</name>
        <dbReference type="ChEBI" id="CHEBI:59789"/>
    </ligand>
</feature>
<protein>
    <submittedName>
        <fullName evidence="6">23S rRNA m(5)U-1939 methyltransferase</fullName>
        <ecNumber evidence="6">2.1.1.-</ecNumber>
    </submittedName>
</protein>
<evidence type="ECO:0000313" key="6">
    <source>
        <dbReference type="EMBL" id="EIC00755.1"/>
    </source>
</evidence>
<keyword evidence="2 4" id="KW-0808">Transferase</keyword>
<dbReference type="GO" id="GO:0070041">
    <property type="term" value="F:rRNA (uridine-C5-)-methyltransferase activity"/>
    <property type="evidence" value="ECO:0007669"/>
    <property type="project" value="TreeGrafter"/>
</dbReference>
<comment type="caution">
    <text evidence="6">The sequence shown here is derived from an EMBL/GenBank/DDBJ whole genome shotgun (WGS) entry which is preliminary data.</text>
</comment>
<reference evidence="6 7" key="1">
    <citation type="submission" date="2011-09" db="EMBL/GenBank/DDBJ databases">
        <title>The draft genome of Treponema saccharophilum DSM 2985.</title>
        <authorList>
            <consortium name="US DOE Joint Genome Institute (JGI-PGF)"/>
            <person name="Lucas S."/>
            <person name="Copeland A."/>
            <person name="Lapidus A."/>
            <person name="Glavina del Rio T."/>
            <person name="Dalin E."/>
            <person name="Tice H."/>
            <person name="Bruce D."/>
            <person name="Goodwin L."/>
            <person name="Pitluck S."/>
            <person name="Peters L."/>
            <person name="Kyrpides N."/>
            <person name="Mavromatis K."/>
            <person name="Ivanova N."/>
            <person name="Markowitz V."/>
            <person name="Cheng J.-F."/>
            <person name="Hugenholtz P."/>
            <person name="Woyke T."/>
            <person name="Wu D."/>
            <person name="Gronow S."/>
            <person name="Wellnitz S."/>
            <person name="Brambilla E."/>
            <person name="Klenk H.-P."/>
            <person name="Eisen J.A."/>
        </authorList>
    </citation>
    <scope>NUCLEOTIDE SEQUENCE [LARGE SCALE GENOMIC DNA]</scope>
    <source>
        <strain evidence="6 7">DSM 2985</strain>
    </source>
</reference>
<sequence length="411" mass="44900">MNIQLLKAEKMVAGGDCMGKIGGKNVFVPYAIPGETYEVEITKSFRDYDKARITAIKEKSQHRVEPFCKYYGICGGCSMQHIDAEFQTELRKSILREAFSREKIEAPEIGIIGGSDRGYRARIQLTDGGFNARESNEIIAIDSCPIATPEINAYLSATKAPERPRGRIQIFGDSRVANEGGILIAGEPERTSGEIKISGAGERRKSKVRAKKNVHFKGTMQSPANICTVNLCGKTISFDARGFFQSNLGVLEKAVGKVTENMGGNAVLDLYSGCGTFSMFLADRFGKTTLVEHNRDAIVYAEQNMRGKAHESYGQSCEKFVAQNAAGIIAREGAFDAAVVDPPRQGMESAVSDWLARSGIGQIRSVSCNASTHARDAKKLIDAGYTLEKLFLLDFYPQTAHTESLAFFGKL</sequence>
<dbReference type="SUPFAM" id="SSF53335">
    <property type="entry name" value="S-adenosyl-L-methionine-dependent methyltransferases"/>
    <property type="match status" value="1"/>
</dbReference>
<dbReference type="PROSITE" id="PS51687">
    <property type="entry name" value="SAM_MT_RNA_M5U"/>
    <property type="match status" value="1"/>
</dbReference>
<dbReference type="Gene3D" id="2.40.50.140">
    <property type="entry name" value="Nucleic acid-binding proteins"/>
    <property type="match status" value="1"/>
</dbReference>
<accession>H7EPC2</accession>
<dbReference type="GO" id="GO:0070475">
    <property type="term" value="P:rRNA base methylation"/>
    <property type="evidence" value="ECO:0007669"/>
    <property type="project" value="TreeGrafter"/>
</dbReference>
<feature type="binding site" evidence="4">
    <location>
        <position position="271"/>
    </location>
    <ligand>
        <name>S-adenosyl-L-methionine</name>
        <dbReference type="ChEBI" id="CHEBI:59789"/>
    </ligand>
</feature>
<evidence type="ECO:0000313" key="7">
    <source>
        <dbReference type="Proteomes" id="UP000003571"/>
    </source>
</evidence>
<dbReference type="SUPFAM" id="SSF50249">
    <property type="entry name" value="Nucleic acid-binding proteins"/>
    <property type="match status" value="1"/>
</dbReference>
<gene>
    <name evidence="6" type="ORF">TresaDRAFT_0228</name>
</gene>
<dbReference type="RefSeq" id="WP_002706440.1">
    <property type="nucleotide sequence ID" value="NZ_AGRW01000054.1"/>
</dbReference>
<dbReference type="EC" id="2.1.1.-" evidence="6"/>
<dbReference type="EMBL" id="AGRW01000054">
    <property type="protein sequence ID" value="EIC00755.1"/>
    <property type="molecule type" value="Genomic_DNA"/>
</dbReference>
<dbReference type="PANTHER" id="PTHR11061:SF30">
    <property type="entry name" value="TRNA (URACIL(54)-C(5))-METHYLTRANSFERASE"/>
    <property type="match status" value="1"/>
</dbReference>
<name>H7EPC2_9SPIR</name>
<dbReference type="Gene3D" id="3.40.50.150">
    <property type="entry name" value="Vaccinia Virus protein VP39"/>
    <property type="match status" value="1"/>
</dbReference>
<evidence type="ECO:0000256" key="1">
    <source>
        <dbReference type="ARBA" id="ARBA00022603"/>
    </source>
</evidence>
<dbReference type="Pfam" id="PF05958">
    <property type="entry name" value="tRNA_U5-meth_tr"/>
    <property type="match status" value="1"/>
</dbReference>
<feature type="binding site" evidence="4">
    <location>
        <position position="341"/>
    </location>
    <ligand>
        <name>S-adenosyl-L-methionine</name>
        <dbReference type="ChEBI" id="CHEBI:59789"/>
    </ligand>
</feature>
<comment type="similarity">
    <text evidence="4">Belongs to the class I-like SAM-binding methyltransferase superfamily. RNA M5U methyltransferase family.</text>
</comment>
<dbReference type="AlphaFoldDB" id="H7EPC2"/>
<dbReference type="eggNOG" id="COG2265">
    <property type="taxonomic scope" value="Bacteria"/>
</dbReference>
<keyword evidence="3 4" id="KW-0949">S-adenosyl-L-methionine</keyword>